<dbReference type="InterPro" id="IPR006134">
    <property type="entry name" value="DNA-dir_DNA_pol_B_multi_dom"/>
</dbReference>
<keyword evidence="2 7" id="KW-0808">Transferase</keyword>
<dbReference type="PROSITE" id="PS00116">
    <property type="entry name" value="DNA_POLYMERASE_B"/>
    <property type="match status" value="1"/>
</dbReference>
<dbReference type="InterPro" id="IPR042087">
    <property type="entry name" value="DNA_pol_B_thumb"/>
</dbReference>
<dbReference type="SUPFAM" id="SSF56672">
    <property type="entry name" value="DNA/RNA polymerases"/>
    <property type="match status" value="1"/>
</dbReference>
<dbReference type="InterPro" id="IPR036397">
    <property type="entry name" value="RNaseH_sf"/>
</dbReference>
<evidence type="ECO:0000256" key="2">
    <source>
        <dbReference type="ARBA" id="ARBA00022679"/>
    </source>
</evidence>
<feature type="domain" description="DNA-directed DNA polymerase family B exonuclease" evidence="9">
    <location>
        <begin position="108"/>
        <end position="303"/>
    </location>
</feature>
<evidence type="ECO:0000313" key="11">
    <source>
        <dbReference type="Proteomes" id="UP000510821"/>
    </source>
</evidence>
<reference evidence="11" key="1">
    <citation type="submission" date="2020-07" db="EMBL/GenBank/DDBJ databases">
        <title>Metabolic diversity and evolutionary history of the archaeal phylum ###Micrarchaeota### uncovered from a freshwater lake metagenome.</title>
        <authorList>
            <person name="Kadnikov V.V."/>
            <person name="Savvichev A.S."/>
            <person name="Mardanov A.V."/>
            <person name="Beletsky A.V."/>
            <person name="Chupakov A.V."/>
            <person name="Kokryatskaya N.M."/>
            <person name="Pimenov N.V."/>
            <person name="Ravin N.V."/>
        </authorList>
    </citation>
    <scope>NUCLEOTIDE SEQUENCE [LARGE SCALE GENOMIC DNA]</scope>
</reference>
<dbReference type="InterPro" id="IPR012337">
    <property type="entry name" value="RNaseH-like_sf"/>
</dbReference>
<evidence type="ECO:0000256" key="5">
    <source>
        <dbReference type="ARBA" id="ARBA00023125"/>
    </source>
</evidence>
<dbReference type="InterPro" id="IPR006172">
    <property type="entry name" value="DNA-dir_DNA_pol_B"/>
</dbReference>
<dbReference type="AlphaFoldDB" id="A0A7D5XII8"/>
<dbReference type="Pfam" id="PF00136">
    <property type="entry name" value="DNA_pol_B"/>
    <property type="match status" value="1"/>
</dbReference>
<dbReference type="GO" id="GO:0006261">
    <property type="term" value="P:DNA-templated DNA replication"/>
    <property type="evidence" value="ECO:0007669"/>
    <property type="project" value="TreeGrafter"/>
</dbReference>
<dbReference type="GO" id="GO:0003677">
    <property type="term" value="F:DNA binding"/>
    <property type="evidence" value="ECO:0007669"/>
    <property type="project" value="UniProtKB-KW"/>
</dbReference>
<protein>
    <recommendedName>
        <fullName evidence="7">DNA polymerase</fullName>
        <ecNumber evidence="7">2.7.7.7</ecNumber>
    </recommendedName>
</protein>
<dbReference type="Gene3D" id="3.90.1600.10">
    <property type="entry name" value="Palm domain of DNA polymerase"/>
    <property type="match status" value="1"/>
</dbReference>
<comment type="similarity">
    <text evidence="1 7">Belongs to the DNA polymerase type-B family.</text>
</comment>
<dbReference type="PANTHER" id="PTHR10322:SF23">
    <property type="entry name" value="DNA POLYMERASE DELTA CATALYTIC SUBUNIT"/>
    <property type="match status" value="1"/>
</dbReference>
<evidence type="ECO:0000313" key="10">
    <source>
        <dbReference type="EMBL" id="QLJ53234.1"/>
    </source>
</evidence>
<keyword evidence="7" id="KW-0235">DNA replication</keyword>
<dbReference type="Gene3D" id="1.10.287.690">
    <property type="entry name" value="Helix hairpin bin"/>
    <property type="match status" value="1"/>
</dbReference>
<accession>A0A7D5XII8</accession>
<sequence length="793" mass="90203">MKGILVDVSYKTKGSEPVISLLLKGKKFFRVYDRSFEPYFYLYTEDLEDAKKEIEQLVVEEKGVVFKVKRIEKARMLLSGKERELLRIICNHPRDVPVLREEITKFGTTYEHNIPFTRRYIIDKGLLPLGVVEFEREGRELKKITKIHDAPSLKFNTMAFDIETYNPQGAPRPNKDPVIMISYADESAGVLTTRRIDKPFIHACADEKEMIGKFCSLLKEKNVELLIGYNSSQFDLPYLKDRAAALKIPLPLGRDGSSFRLQRRGRITKAKITGRIHMDLFHIIRFLATIGSLKTFKYTLTEVYSEITGKKKKVLPKLEIWRYWDDHLKCGELAEYSLNDAVATKELADRLLPMEYEISKLSKVPLFDICGSSTGTIVEQLLMNRAHWENMVVPNQPKEEEITARAASPAVGAFVKMPEPGIYDSLVVFDFRSLYPSIIISHNIDPFTLNCDCCKDAFVSPVGHRFCRKKKGLIPSVLGELLQKRAEIKKKMKALQPGSDEYIQLDARQQALKITANSFYGYLLYPRSRWYSKEAGESTTAWGRHYIQETMKKAEEAGFKVLYGDTDSLMLLLGDKKKKDALEFVDRINSELPEKMELELEGFYTRGVFVSKKAEAKGAKKKYAMIGEDGRIKIRGFELVRRDWAGVAKSVQEQVLGAILKEGSKEKAVKIVMDKIDELRAGKTPLDELVIYTQLKKCIGKYEITSPELEAAKKAMKAGMLVEEGSLISYVITRKGTSISDKAVPVDQAQDYDADYYINHQVIPAVLKILKELGVKKDDLLLGGKQSSLGDWH</sequence>
<keyword evidence="4 7" id="KW-0239">DNA-directed DNA polymerase</keyword>
<comment type="catalytic activity">
    <reaction evidence="6 7">
        <text>DNA(n) + a 2'-deoxyribonucleoside 5'-triphosphate = DNA(n+1) + diphosphate</text>
        <dbReference type="Rhea" id="RHEA:22508"/>
        <dbReference type="Rhea" id="RHEA-COMP:17339"/>
        <dbReference type="Rhea" id="RHEA-COMP:17340"/>
        <dbReference type="ChEBI" id="CHEBI:33019"/>
        <dbReference type="ChEBI" id="CHEBI:61560"/>
        <dbReference type="ChEBI" id="CHEBI:173112"/>
        <dbReference type="EC" id="2.7.7.7"/>
    </reaction>
</comment>
<dbReference type="EC" id="2.7.7.7" evidence="7"/>
<dbReference type="PRINTS" id="PR00106">
    <property type="entry name" value="DNAPOLB"/>
</dbReference>
<dbReference type="InterPro" id="IPR043502">
    <property type="entry name" value="DNA/RNA_pol_sf"/>
</dbReference>
<dbReference type="InterPro" id="IPR017964">
    <property type="entry name" value="DNA-dir_DNA_pol_B_CS"/>
</dbReference>
<dbReference type="InterPro" id="IPR023211">
    <property type="entry name" value="DNA_pol_palm_dom_sf"/>
</dbReference>
<dbReference type="InterPro" id="IPR050240">
    <property type="entry name" value="DNA_pol_type-B"/>
</dbReference>
<dbReference type="Proteomes" id="UP000510821">
    <property type="component" value="Chromosome"/>
</dbReference>
<gene>
    <name evidence="10" type="ORF">Sv326_1059</name>
</gene>
<evidence type="ECO:0000256" key="4">
    <source>
        <dbReference type="ARBA" id="ARBA00022932"/>
    </source>
</evidence>
<feature type="domain" description="DNA-directed DNA polymerase family B multifunctional" evidence="8">
    <location>
        <begin position="376"/>
        <end position="772"/>
    </location>
</feature>
<keyword evidence="5 7" id="KW-0238">DNA-binding</keyword>
<dbReference type="Gene3D" id="1.10.132.60">
    <property type="entry name" value="DNA polymerase family B, C-terminal domain"/>
    <property type="match status" value="1"/>
</dbReference>
<dbReference type="PANTHER" id="PTHR10322">
    <property type="entry name" value="DNA POLYMERASE CATALYTIC SUBUNIT"/>
    <property type="match status" value="1"/>
</dbReference>
<dbReference type="GO" id="GO:0003887">
    <property type="term" value="F:DNA-directed DNA polymerase activity"/>
    <property type="evidence" value="ECO:0007669"/>
    <property type="project" value="UniProtKB-KW"/>
</dbReference>
<dbReference type="GO" id="GO:0000166">
    <property type="term" value="F:nucleotide binding"/>
    <property type="evidence" value="ECO:0007669"/>
    <property type="project" value="InterPro"/>
</dbReference>
<evidence type="ECO:0000256" key="7">
    <source>
        <dbReference type="RuleBase" id="RU000442"/>
    </source>
</evidence>
<dbReference type="SUPFAM" id="SSF53098">
    <property type="entry name" value="Ribonuclease H-like"/>
    <property type="match status" value="1"/>
</dbReference>
<keyword evidence="3 7" id="KW-0548">Nucleotidyltransferase</keyword>
<dbReference type="Pfam" id="PF03104">
    <property type="entry name" value="DNA_pol_B_exo1"/>
    <property type="match status" value="1"/>
</dbReference>
<evidence type="ECO:0000259" key="8">
    <source>
        <dbReference type="Pfam" id="PF00136"/>
    </source>
</evidence>
<evidence type="ECO:0000256" key="1">
    <source>
        <dbReference type="ARBA" id="ARBA00005755"/>
    </source>
</evidence>
<dbReference type="InterPro" id="IPR006133">
    <property type="entry name" value="DNA-dir_DNA_pol_B_exonuc"/>
</dbReference>
<dbReference type="EMBL" id="CP058998">
    <property type="protein sequence ID" value="QLJ53234.1"/>
    <property type="molecule type" value="Genomic_DNA"/>
</dbReference>
<evidence type="ECO:0000259" key="9">
    <source>
        <dbReference type="Pfam" id="PF03104"/>
    </source>
</evidence>
<dbReference type="Gene3D" id="3.30.420.10">
    <property type="entry name" value="Ribonuclease H-like superfamily/Ribonuclease H"/>
    <property type="match status" value="1"/>
</dbReference>
<dbReference type="NCBIfam" id="TIGR00592">
    <property type="entry name" value="pol2"/>
    <property type="match status" value="1"/>
</dbReference>
<organism evidence="10 11">
    <name type="scientific">Fermentimicrarchaeum limneticum</name>
    <dbReference type="NCBI Taxonomy" id="2795018"/>
    <lineage>
        <taxon>Archaea</taxon>
        <taxon>Candidatus Micrarchaeota</taxon>
        <taxon>Candidatus Fermentimicrarchaeales</taxon>
        <taxon>Candidatus Fermentimicrarchaeaceae</taxon>
        <taxon>Candidatus Fermentimicrarchaeum</taxon>
    </lineage>
</organism>
<evidence type="ECO:0000256" key="6">
    <source>
        <dbReference type="ARBA" id="ARBA00049244"/>
    </source>
</evidence>
<proteinExistence type="inferred from homology"/>
<dbReference type="SMART" id="SM00486">
    <property type="entry name" value="POLBc"/>
    <property type="match status" value="1"/>
</dbReference>
<dbReference type="Gene3D" id="3.30.342.10">
    <property type="entry name" value="DNA Polymerase, chain B, domain 1"/>
    <property type="match status" value="1"/>
</dbReference>
<name>A0A7D5XII8_FERL1</name>
<dbReference type="KEGG" id="flt:Sv326_1059"/>
<evidence type="ECO:0000256" key="3">
    <source>
        <dbReference type="ARBA" id="ARBA00022695"/>
    </source>
</evidence>